<feature type="transmembrane region" description="Helical" evidence="6">
    <location>
        <begin position="489"/>
        <end position="507"/>
    </location>
</feature>
<dbReference type="Pfam" id="PF00083">
    <property type="entry name" value="Sugar_tr"/>
    <property type="match status" value="1"/>
</dbReference>
<comment type="caution">
    <text evidence="7">The sequence shown here is derived from an EMBL/GenBank/DDBJ whole genome shotgun (WGS) entry which is preliminary data.</text>
</comment>
<evidence type="ECO:0000256" key="6">
    <source>
        <dbReference type="SAM" id="Phobius"/>
    </source>
</evidence>
<feature type="transmembrane region" description="Helical" evidence="6">
    <location>
        <begin position="197"/>
        <end position="215"/>
    </location>
</feature>
<dbReference type="Proteomes" id="UP001321473">
    <property type="component" value="Unassembled WGS sequence"/>
</dbReference>
<dbReference type="GO" id="GO:0022857">
    <property type="term" value="F:transmembrane transporter activity"/>
    <property type="evidence" value="ECO:0007669"/>
    <property type="project" value="InterPro"/>
</dbReference>
<evidence type="ECO:0000313" key="7">
    <source>
        <dbReference type="EMBL" id="KAK8757229.1"/>
    </source>
</evidence>
<evidence type="ECO:0000256" key="3">
    <source>
        <dbReference type="ARBA" id="ARBA00022989"/>
    </source>
</evidence>
<gene>
    <name evidence="7" type="ORF">V5799_000071</name>
</gene>
<sequence>MDILIPGRVLSKDLLTSESFDCYDAFGHGIFQRRLLVLCTLAAFLTNAHGFALKLISKDVEYWCKQPATSNISEVAWRNAVVPEGTYGRSSRCYLYELPEDPNNTEAIPCQEWEYGDERERMSIVSEWNLVCERRLLKAAITAVHNAGASFFPFAAGPIADSIGRMPVLLTAVALFTVSTVIGCLHTSFVIYTTIKFFASGSVSVVGCLTVVSLFEVTTHENRPLHILFSITLGIILSDLWYVAFVPFELGWKLKQAIFLLPTVLSPLYLCIVDESPRWLVATDQMESAEAVMLAAAEDNHFLYEHTASIIHKLKNEIARNAQRLPAIDEDMLVGCSIQRRTFVMCLSYFSVMFTAFIATYTPMNLNDYWVYPMSFAINLIACTIMCLLITKITMLALMTVWFSLLGTLQCLSSIAGGLELTIMTEALIVVSKALYFSGGVLCFVYVLELFPTAVRGTAACWLYACGRLGAVAAFIAVALQQIGRRDVAFAFAGLLLFTSIIAQRALPRATTVECAKEEAKRRFDMSHRSMEHMKRSLDSRVQYSTRSKASHETSRLSMTPRARHLSVSQYGD</sequence>
<evidence type="ECO:0008006" key="9">
    <source>
        <dbReference type="Google" id="ProtNLM"/>
    </source>
</evidence>
<dbReference type="SUPFAM" id="SSF103473">
    <property type="entry name" value="MFS general substrate transporter"/>
    <property type="match status" value="1"/>
</dbReference>
<evidence type="ECO:0000256" key="4">
    <source>
        <dbReference type="ARBA" id="ARBA00023136"/>
    </source>
</evidence>
<evidence type="ECO:0000256" key="2">
    <source>
        <dbReference type="ARBA" id="ARBA00022692"/>
    </source>
</evidence>
<name>A0AAQ4D439_AMBAM</name>
<feature type="transmembrane region" description="Helical" evidence="6">
    <location>
        <begin position="427"/>
        <end position="448"/>
    </location>
</feature>
<comment type="subcellular location">
    <subcellularLocation>
        <location evidence="1">Membrane</location>
        <topology evidence="1">Multi-pass membrane protein</topology>
    </subcellularLocation>
</comment>
<evidence type="ECO:0000256" key="1">
    <source>
        <dbReference type="ARBA" id="ARBA00004141"/>
    </source>
</evidence>
<keyword evidence="4 6" id="KW-0472">Membrane</keyword>
<dbReference type="Gene3D" id="1.20.1250.20">
    <property type="entry name" value="MFS general substrate transporter like domains"/>
    <property type="match status" value="1"/>
</dbReference>
<feature type="transmembrane region" description="Helical" evidence="6">
    <location>
        <begin position="460"/>
        <end position="483"/>
    </location>
</feature>
<dbReference type="GO" id="GO:0016020">
    <property type="term" value="C:membrane"/>
    <property type="evidence" value="ECO:0007669"/>
    <property type="project" value="UniProtKB-SubCell"/>
</dbReference>
<feature type="transmembrane region" description="Helical" evidence="6">
    <location>
        <begin position="370"/>
        <end position="389"/>
    </location>
</feature>
<reference evidence="7 8" key="1">
    <citation type="journal article" date="2023" name="Arcadia Sci">
        <title>De novo assembly of a long-read Amblyomma americanum tick genome.</title>
        <authorList>
            <person name="Chou S."/>
            <person name="Poskanzer K.E."/>
            <person name="Rollins M."/>
            <person name="Thuy-Boun P.S."/>
        </authorList>
    </citation>
    <scope>NUCLEOTIDE SEQUENCE [LARGE SCALE GENOMIC DNA]</scope>
    <source>
        <strain evidence="7">F_SG_1</strain>
        <tissue evidence="7">Salivary glands</tissue>
    </source>
</reference>
<feature type="region of interest" description="Disordered" evidence="5">
    <location>
        <begin position="528"/>
        <end position="573"/>
    </location>
</feature>
<keyword evidence="3 6" id="KW-1133">Transmembrane helix</keyword>
<feature type="transmembrane region" description="Helical" evidence="6">
    <location>
        <begin position="168"/>
        <end position="191"/>
    </location>
</feature>
<dbReference type="InterPro" id="IPR005828">
    <property type="entry name" value="MFS_sugar_transport-like"/>
</dbReference>
<dbReference type="PANTHER" id="PTHR24064">
    <property type="entry name" value="SOLUTE CARRIER FAMILY 22 MEMBER"/>
    <property type="match status" value="1"/>
</dbReference>
<organism evidence="7 8">
    <name type="scientific">Amblyomma americanum</name>
    <name type="common">Lone star tick</name>
    <dbReference type="NCBI Taxonomy" id="6943"/>
    <lineage>
        <taxon>Eukaryota</taxon>
        <taxon>Metazoa</taxon>
        <taxon>Ecdysozoa</taxon>
        <taxon>Arthropoda</taxon>
        <taxon>Chelicerata</taxon>
        <taxon>Arachnida</taxon>
        <taxon>Acari</taxon>
        <taxon>Parasitiformes</taxon>
        <taxon>Ixodida</taxon>
        <taxon>Ixodoidea</taxon>
        <taxon>Ixodidae</taxon>
        <taxon>Amblyomminae</taxon>
        <taxon>Amblyomma</taxon>
    </lineage>
</organism>
<feature type="transmembrane region" description="Helical" evidence="6">
    <location>
        <begin position="227"/>
        <end position="248"/>
    </location>
</feature>
<dbReference type="InterPro" id="IPR036259">
    <property type="entry name" value="MFS_trans_sf"/>
</dbReference>
<feature type="transmembrane region" description="Helical" evidence="6">
    <location>
        <begin position="396"/>
        <end position="415"/>
    </location>
</feature>
<keyword evidence="2 6" id="KW-0812">Transmembrane</keyword>
<evidence type="ECO:0000256" key="5">
    <source>
        <dbReference type="SAM" id="MobiDB-lite"/>
    </source>
</evidence>
<feature type="transmembrane region" description="Helical" evidence="6">
    <location>
        <begin position="342"/>
        <end position="364"/>
    </location>
</feature>
<protein>
    <recommendedName>
        <fullName evidence="9">Major facilitator superfamily (MFS) profile domain-containing protein</fullName>
    </recommendedName>
</protein>
<dbReference type="AlphaFoldDB" id="A0AAQ4D439"/>
<proteinExistence type="predicted"/>
<feature type="compositionally biased region" description="Basic and acidic residues" evidence="5">
    <location>
        <begin position="528"/>
        <end position="539"/>
    </location>
</feature>
<accession>A0AAQ4D439</accession>
<evidence type="ECO:0000313" key="8">
    <source>
        <dbReference type="Proteomes" id="UP001321473"/>
    </source>
</evidence>
<keyword evidence="8" id="KW-1185">Reference proteome</keyword>
<dbReference type="EMBL" id="JARKHS020035457">
    <property type="protein sequence ID" value="KAK8757229.1"/>
    <property type="molecule type" value="Genomic_DNA"/>
</dbReference>